<name>A0A9Q8Y448_9LACT</name>
<dbReference type="Proteomes" id="UP001056730">
    <property type="component" value="Chromosome"/>
</dbReference>
<dbReference type="EMBL" id="CP086395">
    <property type="protein sequence ID" value="USJ21124.1"/>
    <property type="molecule type" value="Genomic_DNA"/>
</dbReference>
<accession>A0A9Q8Y448</accession>
<sequence>MEKSGTKELTEKQIQDILSDFVEAKEKRGARHSKKVGFYDEYPKGAVQLSTSVLKRLREARTKETKLF</sequence>
<proteinExistence type="predicted"/>
<reference evidence="1" key="1">
    <citation type="journal article" date="2022" name="Front. Microbiol.">
        <title>Feed Insects as a Reservoir of Granadaene-Producing Lactococci.</title>
        <authorList>
            <person name="Neuzil-Bunesova V."/>
            <person name="Ramirez Garcia A."/>
            <person name="Modrackova N."/>
            <person name="Makovska M."/>
            <person name="Sabolova M."/>
            <person name="Sproer C."/>
            <person name="Bunk B."/>
            <person name="Blom J."/>
            <person name="Schwab C."/>
        </authorList>
    </citation>
    <scope>NUCLEOTIDE SEQUENCE</scope>
    <source>
        <strain evidence="1">I4/6O</strain>
    </source>
</reference>
<evidence type="ECO:0000313" key="2">
    <source>
        <dbReference type="Proteomes" id="UP001056730"/>
    </source>
</evidence>
<organism evidence="1 2">
    <name type="scientific">Lactococcus formosensis</name>
    <dbReference type="NCBI Taxonomy" id="1281486"/>
    <lineage>
        <taxon>Bacteria</taxon>
        <taxon>Bacillati</taxon>
        <taxon>Bacillota</taxon>
        <taxon>Bacilli</taxon>
        <taxon>Lactobacillales</taxon>
        <taxon>Streptococcaceae</taxon>
        <taxon>Lactococcus</taxon>
    </lineage>
</organism>
<dbReference type="RefSeq" id="WP_252175751.1">
    <property type="nucleotide sequence ID" value="NZ_CP086395.1"/>
</dbReference>
<dbReference type="KEGG" id="lfo:LMK00_03740"/>
<evidence type="ECO:0000313" key="1">
    <source>
        <dbReference type="EMBL" id="USJ21124.1"/>
    </source>
</evidence>
<protein>
    <submittedName>
        <fullName evidence="1">Uncharacterized protein</fullName>
    </submittedName>
</protein>
<gene>
    <name evidence="1" type="ORF">LMK00_03740</name>
</gene>
<dbReference type="AlphaFoldDB" id="A0A9Q8Y448"/>